<evidence type="ECO:0000313" key="3">
    <source>
        <dbReference type="EMBL" id="RKQ97063.1"/>
    </source>
</evidence>
<dbReference type="Gene3D" id="3.40.50.1820">
    <property type="entry name" value="alpha/beta hydrolase"/>
    <property type="match status" value="1"/>
</dbReference>
<name>A0A420WUF1_9GAMM</name>
<dbReference type="AlphaFoldDB" id="A0A420WUF1"/>
<dbReference type="OrthoDB" id="7055710at2"/>
<comment type="caution">
    <text evidence="3">The sequence shown here is derived from an EMBL/GenBank/DDBJ whole genome shotgun (WGS) entry which is preliminary data.</text>
</comment>
<dbReference type="PANTHER" id="PTHR43433">
    <property type="entry name" value="HYDROLASE, ALPHA/BETA FOLD FAMILY PROTEIN"/>
    <property type="match status" value="1"/>
</dbReference>
<dbReference type="FunFam" id="3.40.50.1820:FF:000205">
    <property type="entry name" value="Non-haem bromoperoxidase BPO-A2"/>
    <property type="match status" value="1"/>
</dbReference>
<sequence length="281" mass="31134">MPFISVDTSDIAPVDLYYQDCGDPDARPVILIHGWPLSHRMWEYQINALTEAGYRCIAYDRRGFGESGKPWEGYDYDTLAGDLQALMTRLDLRDAVLVGFSMGGGEVARYFGRFGSDRVSAAMLIGAVPPYLLKTDDNPEGVDGQVFEDMKAGIRDQRVAFLEGFGQMFVNWSEDAPTISRAQLNHNHTIASFAAPHATLRCITAFGETDFRHDLPKMDVPTLLVHGDADQIVPAEVSAHRSHEMISGSRLEMVGGAPHGLNFTHAEELNRLMIDFLDQLG</sequence>
<protein>
    <submittedName>
        <fullName evidence="3">Peroxiredoxin</fullName>
    </submittedName>
</protein>
<accession>A0A420WUF1</accession>
<comment type="similarity">
    <text evidence="1">Belongs to the AB hydrolase superfamily. Bacterial non-heme haloperoxidase / perhydrolase family.</text>
</comment>
<dbReference type="InterPro" id="IPR000073">
    <property type="entry name" value="AB_hydrolase_1"/>
</dbReference>
<feature type="domain" description="AB hydrolase-1" evidence="2">
    <location>
        <begin position="28"/>
        <end position="265"/>
    </location>
</feature>
<dbReference type="PRINTS" id="PR00412">
    <property type="entry name" value="EPOXHYDRLASE"/>
</dbReference>
<proteinExistence type="inferred from homology"/>
<gene>
    <name evidence="3" type="ORF">C7446_2480</name>
</gene>
<keyword evidence="4" id="KW-1185">Reference proteome</keyword>
<evidence type="ECO:0000259" key="2">
    <source>
        <dbReference type="Pfam" id="PF00561"/>
    </source>
</evidence>
<dbReference type="InterPro" id="IPR029058">
    <property type="entry name" value="AB_hydrolase_fold"/>
</dbReference>
<dbReference type="SUPFAM" id="SSF53474">
    <property type="entry name" value="alpha/beta-Hydrolases"/>
    <property type="match status" value="1"/>
</dbReference>
<dbReference type="GO" id="GO:0003824">
    <property type="term" value="F:catalytic activity"/>
    <property type="evidence" value="ECO:0007669"/>
    <property type="project" value="InterPro"/>
</dbReference>
<dbReference type="PANTHER" id="PTHR43433:SF4">
    <property type="entry name" value="NON-HEME CHLOROPEROXIDASE-RELATED"/>
    <property type="match status" value="1"/>
</dbReference>
<evidence type="ECO:0000313" key="4">
    <source>
        <dbReference type="Proteomes" id="UP000281975"/>
    </source>
</evidence>
<dbReference type="InterPro" id="IPR000639">
    <property type="entry name" value="Epox_hydrolase-like"/>
</dbReference>
<reference evidence="3 4" key="1">
    <citation type="submission" date="2018-10" db="EMBL/GenBank/DDBJ databases">
        <title>Genomic Encyclopedia of Type Strains, Phase IV (KMG-IV): sequencing the most valuable type-strain genomes for metagenomic binning, comparative biology and taxonomic classification.</title>
        <authorList>
            <person name="Goeker M."/>
        </authorList>
    </citation>
    <scope>NUCLEOTIDE SEQUENCE [LARGE SCALE GENOMIC DNA]</scope>
    <source>
        <strain evidence="3 4">DSM 23229</strain>
    </source>
</reference>
<evidence type="ECO:0000256" key="1">
    <source>
        <dbReference type="ARBA" id="ARBA00038128"/>
    </source>
</evidence>
<dbReference type="PRINTS" id="PR00111">
    <property type="entry name" value="ABHYDROLASE"/>
</dbReference>
<dbReference type="Pfam" id="PF00561">
    <property type="entry name" value="Abhydrolase_1"/>
    <property type="match status" value="1"/>
</dbReference>
<dbReference type="RefSeq" id="WP_121173407.1">
    <property type="nucleotide sequence ID" value="NZ_RBIN01000007.1"/>
</dbReference>
<organism evidence="3 4">
    <name type="scientific">Kushneria sinocarnis</name>
    <dbReference type="NCBI Taxonomy" id="595502"/>
    <lineage>
        <taxon>Bacteria</taxon>
        <taxon>Pseudomonadati</taxon>
        <taxon>Pseudomonadota</taxon>
        <taxon>Gammaproteobacteria</taxon>
        <taxon>Oceanospirillales</taxon>
        <taxon>Halomonadaceae</taxon>
        <taxon>Kushneria</taxon>
    </lineage>
</organism>
<dbReference type="InterPro" id="IPR050471">
    <property type="entry name" value="AB_hydrolase"/>
</dbReference>
<dbReference type="Proteomes" id="UP000281975">
    <property type="component" value="Unassembled WGS sequence"/>
</dbReference>
<dbReference type="EMBL" id="RBIN01000007">
    <property type="protein sequence ID" value="RKQ97063.1"/>
    <property type="molecule type" value="Genomic_DNA"/>
</dbReference>